<dbReference type="PROSITE" id="PS51257">
    <property type="entry name" value="PROKAR_LIPOPROTEIN"/>
    <property type="match status" value="1"/>
</dbReference>
<protein>
    <recommendedName>
        <fullName evidence="3">Lipocalin-like domain-containing protein</fullName>
    </recommendedName>
</protein>
<evidence type="ECO:0000313" key="2">
    <source>
        <dbReference type="Proteomes" id="UP000700732"/>
    </source>
</evidence>
<comment type="caution">
    <text evidence="1">The sequence shown here is derived from an EMBL/GenBank/DDBJ whole genome shotgun (WGS) entry which is preliminary data.</text>
</comment>
<organism evidence="1 2">
    <name type="scientific">Spirosoma utsteinense</name>
    <dbReference type="NCBI Taxonomy" id="2585773"/>
    <lineage>
        <taxon>Bacteria</taxon>
        <taxon>Pseudomonadati</taxon>
        <taxon>Bacteroidota</taxon>
        <taxon>Cytophagia</taxon>
        <taxon>Cytophagales</taxon>
        <taxon>Cytophagaceae</taxon>
        <taxon>Spirosoma</taxon>
    </lineage>
</organism>
<dbReference type="Proteomes" id="UP000700732">
    <property type="component" value="Unassembled WGS sequence"/>
</dbReference>
<dbReference type="EMBL" id="VFIA01000045">
    <property type="protein sequence ID" value="MBC3794431.1"/>
    <property type="molecule type" value="Genomic_DNA"/>
</dbReference>
<dbReference type="RefSeq" id="WP_235985503.1">
    <property type="nucleotide sequence ID" value="NZ_VFIA01000045.1"/>
</dbReference>
<accession>A0ABR6WCZ2</accession>
<evidence type="ECO:0008006" key="3">
    <source>
        <dbReference type="Google" id="ProtNLM"/>
    </source>
</evidence>
<evidence type="ECO:0000313" key="1">
    <source>
        <dbReference type="EMBL" id="MBC3794431.1"/>
    </source>
</evidence>
<sequence length="132" mass="14550">MKTNQTNTARSRSLWTVSLGLLASLVACEVGIRDLDFESKQFTATFNVDSTLGIDSTSLTSLTGSKAIYSFSKDGKGTNHIQMGMLSKDIPFTWKLEGDSLRIDGEPYAVRKQDEGYMLKSDSVKIMLSQQP</sequence>
<reference evidence="1 2" key="1">
    <citation type="submission" date="2019-06" db="EMBL/GenBank/DDBJ databases">
        <title>Spirosoma utsteinense sp. nov. isolated from Antarctic ice-free soils.</title>
        <authorList>
            <person name="Tahon G."/>
        </authorList>
    </citation>
    <scope>NUCLEOTIDE SEQUENCE [LARGE SCALE GENOMIC DNA]</scope>
    <source>
        <strain evidence="1 2">LMG 31447</strain>
    </source>
</reference>
<name>A0ABR6WCZ2_9BACT</name>
<gene>
    <name evidence="1" type="ORF">FH603_4960</name>
</gene>
<proteinExistence type="predicted"/>
<keyword evidence="2" id="KW-1185">Reference proteome</keyword>